<evidence type="ECO:0000256" key="2">
    <source>
        <dbReference type="SAM" id="MobiDB-lite"/>
    </source>
</evidence>
<dbReference type="Proteomes" id="UP000799324">
    <property type="component" value="Unassembled WGS sequence"/>
</dbReference>
<feature type="compositionally biased region" description="Polar residues" evidence="2">
    <location>
        <begin position="353"/>
        <end position="374"/>
    </location>
</feature>
<gene>
    <name evidence="4" type="ORF">K491DRAFT_693863</name>
</gene>
<dbReference type="Gene3D" id="4.10.60.10">
    <property type="entry name" value="Zinc finger, CCHC-type"/>
    <property type="match status" value="1"/>
</dbReference>
<dbReference type="PROSITE" id="PS50158">
    <property type="entry name" value="ZF_CCHC"/>
    <property type="match status" value="1"/>
</dbReference>
<dbReference type="OrthoDB" id="3789666at2759"/>
<sequence>MPRNRRRGGGGNHGEGGGGGGRGGNWNNNSNGGNNQGGNNQGGQNRGGGNWNNNNNNRGNNNRGGQNRGGGDRGDRGGRGGGRGNWNNNNRGGNNNGNRPTCQNCGRNGHRTEDCRAPSNSNSFNNNNRNNQNNNQNGRNNNRNSPCTRCGLSGHNAGHCTAIEKPPQEICPCGCVYHFQNQCHWNGSPVTRDQYLASNSSSGKICQWCKPGPGDHDFSDCADVIRFRQGLESNILKAYDSIQFCWHCRSMAHFTRACDKTSAREVGEAKWRALGVEIVEEWVNRDVSAERMTQQYLDGEVDFDEMVDIGAEIAALKVPKPEDYLWCVCCQEFGHSRRKACDATELNKRKEGTTTSTRIVSGGSSIRPQPQSTTFGIRNASSGTESTGFGADPTILFPCQGCQSHLTFRNHIPKNKNDAQFCVHCSTWVKHPYLQFKQDEMSDIEKMAMAASIGTAAVWGGSPPRDLFRRKSSKKEAWKYRPSVAIPRYLAVSRWPETQPRYDTSTRRESSGEYLFNQEEDVFNVGGNHQSYFPPQLIRLTDMDRDIRDDDRHPINKAGRMGLIPVCITCNTKGLVRDAEGDIVMCKTEAANTVAMGKGTGEWDRLCDTFTCRCPFFRKGQSLQTWVHPDEVSF</sequence>
<feature type="compositionally biased region" description="Low complexity" evidence="2">
    <location>
        <begin position="51"/>
        <end position="65"/>
    </location>
</feature>
<dbReference type="InterPro" id="IPR001878">
    <property type="entry name" value="Znf_CCHC"/>
</dbReference>
<reference evidence="4" key="1">
    <citation type="journal article" date="2020" name="Stud. Mycol.">
        <title>101 Dothideomycetes genomes: a test case for predicting lifestyles and emergence of pathogens.</title>
        <authorList>
            <person name="Haridas S."/>
            <person name="Albert R."/>
            <person name="Binder M."/>
            <person name="Bloem J."/>
            <person name="Labutti K."/>
            <person name="Salamov A."/>
            <person name="Andreopoulos B."/>
            <person name="Baker S."/>
            <person name="Barry K."/>
            <person name="Bills G."/>
            <person name="Bluhm B."/>
            <person name="Cannon C."/>
            <person name="Castanera R."/>
            <person name="Culley D."/>
            <person name="Daum C."/>
            <person name="Ezra D."/>
            <person name="Gonzalez J."/>
            <person name="Henrissat B."/>
            <person name="Kuo A."/>
            <person name="Liang C."/>
            <person name="Lipzen A."/>
            <person name="Lutzoni F."/>
            <person name="Magnuson J."/>
            <person name="Mondo S."/>
            <person name="Nolan M."/>
            <person name="Ohm R."/>
            <person name="Pangilinan J."/>
            <person name="Park H.-J."/>
            <person name="Ramirez L."/>
            <person name="Alfaro M."/>
            <person name="Sun H."/>
            <person name="Tritt A."/>
            <person name="Yoshinaga Y."/>
            <person name="Zwiers L.-H."/>
            <person name="Turgeon B."/>
            <person name="Goodwin S."/>
            <person name="Spatafora J."/>
            <person name="Crous P."/>
            <person name="Grigoriev I."/>
        </authorList>
    </citation>
    <scope>NUCLEOTIDE SEQUENCE</scope>
    <source>
        <strain evidence="4">CBS 122681</strain>
    </source>
</reference>
<dbReference type="AlphaFoldDB" id="A0A6A6T3U3"/>
<dbReference type="SMART" id="SM00343">
    <property type="entry name" value="ZnF_C2HC"/>
    <property type="match status" value="3"/>
</dbReference>
<feature type="compositionally biased region" description="Gly residues" evidence="2">
    <location>
        <begin position="9"/>
        <end position="24"/>
    </location>
</feature>
<keyword evidence="1" id="KW-0479">Metal-binding</keyword>
<feature type="compositionally biased region" description="Low complexity" evidence="2">
    <location>
        <begin position="119"/>
        <end position="140"/>
    </location>
</feature>
<feature type="domain" description="CCHC-type" evidence="3">
    <location>
        <begin position="102"/>
        <end position="116"/>
    </location>
</feature>
<evidence type="ECO:0000313" key="4">
    <source>
        <dbReference type="EMBL" id="KAF2654440.1"/>
    </source>
</evidence>
<feature type="compositionally biased region" description="Low complexity" evidence="2">
    <location>
        <begin position="85"/>
        <end position="99"/>
    </location>
</feature>
<proteinExistence type="predicted"/>
<feature type="compositionally biased region" description="Gly residues" evidence="2">
    <location>
        <begin position="34"/>
        <end position="50"/>
    </location>
</feature>
<evidence type="ECO:0000313" key="5">
    <source>
        <dbReference type="Proteomes" id="UP000799324"/>
    </source>
</evidence>
<dbReference type="EMBL" id="MU004364">
    <property type="protein sequence ID" value="KAF2654440.1"/>
    <property type="molecule type" value="Genomic_DNA"/>
</dbReference>
<keyword evidence="1" id="KW-0863">Zinc-finger</keyword>
<name>A0A6A6T3U3_9PLEO</name>
<feature type="region of interest" description="Disordered" evidence="2">
    <location>
        <begin position="1"/>
        <end position="101"/>
    </location>
</feature>
<dbReference type="GO" id="GO:0008270">
    <property type="term" value="F:zinc ion binding"/>
    <property type="evidence" value="ECO:0007669"/>
    <property type="project" value="UniProtKB-KW"/>
</dbReference>
<evidence type="ECO:0000256" key="1">
    <source>
        <dbReference type="PROSITE-ProRule" id="PRU00047"/>
    </source>
</evidence>
<protein>
    <recommendedName>
        <fullName evidence="3">CCHC-type domain-containing protein</fullName>
    </recommendedName>
</protein>
<evidence type="ECO:0000259" key="3">
    <source>
        <dbReference type="PROSITE" id="PS50158"/>
    </source>
</evidence>
<organism evidence="4 5">
    <name type="scientific">Lophiostoma macrostomum CBS 122681</name>
    <dbReference type="NCBI Taxonomy" id="1314788"/>
    <lineage>
        <taxon>Eukaryota</taxon>
        <taxon>Fungi</taxon>
        <taxon>Dikarya</taxon>
        <taxon>Ascomycota</taxon>
        <taxon>Pezizomycotina</taxon>
        <taxon>Dothideomycetes</taxon>
        <taxon>Pleosporomycetidae</taxon>
        <taxon>Pleosporales</taxon>
        <taxon>Lophiostomataceae</taxon>
        <taxon>Lophiostoma</taxon>
    </lineage>
</organism>
<accession>A0A6A6T3U3</accession>
<keyword evidence="5" id="KW-1185">Reference proteome</keyword>
<keyword evidence="1" id="KW-0862">Zinc</keyword>
<dbReference type="GO" id="GO:0003676">
    <property type="term" value="F:nucleic acid binding"/>
    <property type="evidence" value="ECO:0007669"/>
    <property type="project" value="InterPro"/>
</dbReference>
<feature type="region of interest" description="Disordered" evidence="2">
    <location>
        <begin position="352"/>
        <end position="374"/>
    </location>
</feature>
<feature type="region of interest" description="Disordered" evidence="2">
    <location>
        <begin position="113"/>
        <end position="140"/>
    </location>
</feature>